<feature type="chain" id="PRO_5026710835" evidence="2">
    <location>
        <begin position="23"/>
        <end position="341"/>
    </location>
</feature>
<sequence>MGALSLALPLSTFLYLLPLMTNIHEKATSVAEQLNNLIDISVPKKEIQRDDGEITLEFLGGPLSPSEVTRSTVPMKDSTKLNVGFQAKVESKKLPLSPHNRRGISANVQFANQAKCSQGNVASNENKASKEFSSEEEWAKSPTKAVEDATIEESRKNMTLFRLYVPDIKDAPREKFAKASMQLGLDVGVTSKKDTDGNADKTDGSVVDNHARRKKNYVRLCKRITDGSTTSLMQKLRKDCVKLPRSEFYLEQGTRNVNKDDTIRLVGKTVQEKENESNENKQRDGMMADVIETPISDISANYDESDVKVIDKFGMGLNIKTPVIAKLLRNDKISLSTSTTR</sequence>
<dbReference type="KEGG" id="pbar:105433642"/>
<dbReference type="AlphaFoldDB" id="A0A6I9WTG1"/>
<organism evidence="3 4">
    <name type="scientific">Pogonomyrmex barbatus</name>
    <name type="common">red harvester ant</name>
    <dbReference type="NCBI Taxonomy" id="144034"/>
    <lineage>
        <taxon>Eukaryota</taxon>
        <taxon>Metazoa</taxon>
        <taxon>Ecdysozoa</taxon>
        <taxon>Arthropoda</taxon>
        <taxon>Hexapoda</taxon>
        <taxon>Insecta</taxon>
        <taxon>Pterygota</taxon>
        <taxon>Neoptera</taxon>
        <taxon>Endopterygota</taxon>
        <taxon>Hymenoptera</taxon>
        <taxon>Apocrita</taxon>
        <taxon>Aculeata</taxon>
        <taxon>Formicoidea</taxon>
        <taxon>Formicidae</taxon>
        <taxon>Myrmicinae</taxon>
        <taxon>Pogonomyrmex</taxon>
    </lineage>
</organism>
<feature type="compositionally biased region" description="Basic and acidic residues" evidence="1">
    <location>
        <begin position="127"/>
        <end position="139"/>
    </location>
</feature>
<name>A0A6I9WTG1_9HYME</name>
<dbReference type="GeneID" id="105433642"/>
<dbReference type="RefSeq" id="XP_011647350.1">
    <property type="nucleotide sequence ID" value="XM_011649048.2"/>
</dbReference>
<feature type="signal peptide" evidence="2">
    <location>
        <begin position="1"/>
        <end position="22"/>
    </location>
</feature>
<evidence type="ECO:0000313" key="3">
    <source>
        <dbReference type="Proteomes" id="UP000504615"/>
    </source>
</evidence>
<reference evidence="4" key="1">
    <citation type="submission" date="2025-08" db="UniProtKB">
        <authorList>
            <consortium name="RefSeq"/>
        </authorList>
    </citation>
    <scope>IDENTIFICATION</scope>
</reference>
<evidence type="ECO:0000256" key="2">
    <source>
        <dbReference type="SAM" id="SignalP"/>
    </source>
</evidence>
<evidence type="ECO:0000256" key="1">
    <source>
        <dbReference type="SAM" id="MobiDB-lite"/>
    </source>
</evidence>
<feature type="region of interest" description="Disordered" evidence="1">
    <location>
        <begin position="119"/>
        <end position="146"/>
    </location>
</feature>
<protein>
    <submittedName>
        <fullName evidence="4">Uncharacterized protein LOC105433642</fullName>
    </submittedName>
</protein>
<accession>A0A6I9WTG1</accession>
<evidence type="ECO:0000313" key="4">
    <source>
        <dbReference type="RefSeq" id="XP_011647350.1"/>
    </source>
</evidence>
<proteinExistence type="predicted"/>
<keyword evidence="3" id="KW-1185">Reference proteome</keyword>
<gene>
    <name evidence="4" type="primary">LOC105433642</name>
</gene>
<dbReference type="OrthoDB" id="7554890at2759"/>
<keyword evidence="2" id="KW-0732">Signal</keyword>
<dbReference type="Proteomes" id="UP000504615">
    <property type="component" value="Unplaced"/>
</dbReference>